<dbReference type="AlphaFoldDB" id="A0AAN1PSZ1"/>
<proteinExistence type="predicted"/>
<evidence type="ECO:0000313" key="2">
    <source>
        <dbReference type="Proteomes" id="UP000263418"/>
    </source>
</evidence>
<organism evidence="1 2">
    <name type="scientific">Vibrio vulnificus</name>
    <dbReference type="NCBI Taxonomy" id="672"/>
    <lineage>
        <taxon>Bacteria</taxon>
        <taxon>Pseudomonadati</taxon>
        <taxon>Pseudomonadota</taxon>
        <taxon>Gammaproteobacteria</taxon>
        <taxon>Vibrionales</taxon>
        <taxon>Vibrionaceae</taxon>
        <taxon>Vibrio</taxon>
    </lineage>
</organism>
<dbReference type="Proteomes" id="UP000263418">
    <property type="component" value="Chromosome 2"/>
</dbReference>
<dbReference type="EMBL" id="CP019291">
    <property type="protein sequence ID" value="AXX62220.1"/>
    <property type="molecule type" value="Genomic_DNA"/>
</dbReference>
<accession>A0AAN1PSZ1</accession>
<sequence>MGNVTLRWFRAARALVGRGAAIELSHNLFSLQIVELRPVGYLGDCAQATFADAIIVFTGRNAGGLHEFLSLVVIAA</sequence>
<protein>
    <submittedName>
        <fullName evidence="1">Uncharacterized protein</fullName>
    </submittedName>
</protein>
<reference evidence="1 2" key="1">
    <citation type="submission" date="2017-01" db="EMBL/GenBank/DDBJ databases">
        <title>Complete Genome Sequence of Vibrio vulnificus FORC_053.</title>
        <authorList>
            <consortium name="Food-borne Pathogen Omics Research Center"/>
            <person name="Chung H.Y."/>
            <person name="Na E.J."/>
            <person name="Song J.S."/>
            <person name="Kim H."/>
            <person name="Lee J.-H."/>
            <person name="Ryu S."/>
            <person name="Choi S.H."/>
        </authorList>
    </citation>
    <scope>NUCLEOTIDE SEQUENCE [LARGE SCALE GENOMIC DNA]</scope>
    <source>
        <strain evidence="1 2">FORC_053</strain>
    </source>
</reference>
<evidence type="ECO:0000313" key="1">
    <source>
        <dbReference type="EMBL" id="AXX62220.1"/>
    </source>
</evidence>
<name>A0AAN1PSZ1_VIBVL</name>
<gene>
    <name evidence="1" type="ORF">FORC53_3881</name>
</gene>